<dbReference type="KEGG" id="ccot:CCAX7_61000"/>
<dbReference type="Gene3D" id="3.40.250.10">
    <property type="entry name" value="Rhodanese-like domain"/>
    <property type="match status" value="1"/>
</dbReference>
<gene>
    <name evidence="1" type="ORF">CCAX7_61000</name>
</gene>
<sequence>MAAERLLSLGMVNIVDVQGGMAAWEHAGLPVEKQEAAMPLERQVRIVAGALVFGFSLLGFFVNFTFFYGSALIGFMLAFTGILGLCPMMSLLKLMPWNRVSILTK</sequence>
<dbReference type="InterPro" id="IPR036873">
    <property type="entry name" value="Rhodanese-like_dom_sf"/>
</dbReference>
<reference evidence="1 2" key="1">
    <citation type="journal article" date="2019" name="Int. J. Syst. Evol. Microbiol.">
        <title>Capsulimonas corticalis gen. nov., sp. nov., an aerobic capsulated bacterium, of a novel bacterial order, Capsulimonadales ord. nov., of the class Armatimonadia of the phylum Armatimonadetes.</title>
        <authorList>
            <person name="Li J."/>
            <person name="Kudo C."/>
            <person name="Tonouchi A."/>
        </authorList>
    </citation>
    <scope>NUCLEOTIDE SEQUENCE [LARGE SCALE GENOMIC DNA]</scope>
    <source>
        <strain evidence="1 2">AX-7</strain>
    </source>
</reference>
<dbReference type="InterPro" id="IPR001763">
    <property type="entry name" value="Rhodanese-like_dom"/>
</dbReference>
<dbReference type="Proteomes" id="UP000287394">
    <property type="component" value="Chromosome"/>
</dbReference>
<dbReference type="Gene3D" id="6.10.140.1340">
    <property type="match status" value="1"/>
</dbReference>
<name>A0A402CW65_9BACT</name>
<dbReference type="PROSITE" id="PS50206">
    <property type="entry name" value="RHODANESE_3"/>
    <property type="match status" value="1"/>
</dbReference>
<protein>
    <submittedName>
        <fullName evidence="1">Uncharacterized protein</fullName>
    </submittedName>
</protein>
<evidence type="ECO:0000313" key="2">
    <source>
        <dbReference type="Proteomes" id="UP000287394"/>
    </source>
</evidence>
<evidence type="ECO:0000313" key="1">
    <source>
        <dbReference type="EMBL" id="BDI34049.1"/>
    </source>
</evidence>
<keyword evidence="2" id="KW-1185">Reference proteome</keyword>
<dbReference type="EMBL" id="AP025739">
    <property type="protein sequence ID" value="BDI34049.1"/>
    <property type="molecule type" value="Genomic_DNA"/>
</dbReference>
<organism evidence="1 2">
    <name type="scientific">Capsulimonas corticalis</name>
    <dbReference type="NCBI Taxonomy" id="2219043"/>
    <lineage>
        <taxon>Bacteria</taxon>
        <taxon>Bacillati</taxon>
        <taxon>Armatimonadota</taxon>
        <taxon>Armatimonadia</taxon>
        <taxon>Capsulimonadales</taxon>
        <taxon>Capsulimonadaceae</taxon>
        <taxon>Capsulimonas</taxon>
    </lineage>
</organism>
<dbReference type="SUPFAM" id="SSF52821">
    <property type="entry name" value="Rhodanese/Cell cycle control phosphatase"/>
    <property type="match status" value="1"/>
</dbReference>
<dbReference type="Pfam" id="PF11127">
    <property type="entry name" value="YgaP-like_TM"/>
    <property type="match status" value="1"/>
</dbReference>
<dbReference type="AlphaFoldDB" id="A0A402CW65"/>
<proteinExistence type="predicted"/>
<accession>A0A402CW65</accession>
<dbReference type="InterPro" id="IPR021309">
    <property type="entry name" value="YgaP-like_TM"/>
</dbReference>
<dbReference type="FunCoup" id="A0A402CW65">
    <property type="interactions" value="38"/>
</dbReference>